<dbReference type="GO" id="GO:0004476">
    <property type="term" value="F:mannose-6-phosphate isomerase activity"/>
    <property type="evidence" value="ECO:0007669"/>
    <property type="project" value="UniProtKB-EC"/>
</dbReference>
<dbReference type="InterPro" id="IPR011051">
    <property type="entry name" value="RmlC_Cupin_sf"/>
</dbReference>
<evidence type="ECO:0000256" key="6">
    <source>
        <dbReference type="ARBA" id="ARBA00022833"/>
    </source>
</evidence>
<protein>
    <recommendedName>
        <fullName evidence="4">mannose-6-phosphate isomerase</fullName>
        <ecNumber evidence="4">5.3.1.8</ecNumber>
    </recommendedName>
</protein>
<evidence type="ECO:0000313" key="12">
    <source>
        <dbReference type="EMBL" id="SCU67789.1"/>
    </source>
</evidence>
<evidence type="ECO:0000256" key="10">
    <source>
        <dbReference type="SAM" id="Coils"/>
    </source>
</evidence>
<proteinExistence type="inferred from homology"/>
<sequence>MSKLIKLDCGVQHYAWGKEAAESYVAKMKGEGNKEGKYAELWVGTHPNCPSKTFSGQNLDDFLKNDNNMSRFVHPKQQADPRFRDTVPFLLKLLSVQTALSIQAHPNKQLAEKLHRENPEKYKDPNHKPELVVALTPFEALCCFRPLKDILEFLESASPLKTLLGPAADVLPGEVEDSEAIKHMMDIVYNTDAKKHAEALQEHAEELRSRGGEMTKEDSVFLRVLYQYPDDMGCWMVYFLNYVQLAPGEGLFLADSEPHAYLFGDSVEIMACSDNVVRAGLTPKWKDVPTLLRMLRYGTDGLERAKFERYRAPEGSEWELQHYSPPREFQDFSLYRIEHRVERQGQTHIKLPTVGLGFCVEGCGIVNGERVRLGECFLVPYGDLKIEAFGDFQIFVASMNYSLHSASHM</sequence>
<feature type="binding site" evidence="9">
    <location>
        <position position="130"/>
    </location>
    <ligand>
        <name>Zn(2+)</name>
        <dbReference type="ChEBI" id="CHEBI:29105"/>
    </ligand>
</feature>
<evidence type="ECO:0000256" key="9">
    <source>
        <dbReference type="PIRSR" id="PIRSR001480-2"/>
    </source>
</evidence>
<evidence type="ECO:0000256" key="2">
    <source>
        <dbReference type="ARBA" id="ARBA00004666"/>
    </source>
</evidence>
<dbReference type="Gene3D" id="1.10.441.10">
    <property type="entry name" value="Phosphomannose Isomerase, domain 2"/>
    <property type="match status" value="1"/>
</dbReference>
<feature type="domain" description="Phosphomannose isomerase type I catalytic" evidence="11">
    <location>
        <begin position="4"/>
        <end position="147"/>
    </location>
</feature>
<evidence type="ECO:0000256" key="3">
    <source>
        <dbReference type="ARBA" id="ARBA00010772"/>
    </source>
</evidence>
<reference evidence="12" key="1">
    <citation type="submission" date="2016-09" db="EMBL/GenBank/DDBJ databases">
        <authorList>
            <person name="Hebert L."/>
            <person name="Moumen B."/>
        </authorList>
    </citation>
    <scope>NUCLEOTIDE SEQUENCE [LARGE SCALE GENOMIC DNA]</scope>
    <source>
        <strain evidence="12">OVI</strain>
    </source>
</reference>
<dbReference type="Proteomes" id="UP000195570">
    <property type="component" value="Unassembled WGS sequence"/>
</dbReference>
<dbReference type="FunFam" id="1.10.441.10:FF:000003">
    <property type="entry name" value="Mannose-6-phosphate isomerase"/>
    <property type="match status" value="1"/>
</dbReference>
<comment type="cofactor">
    <cofactor evidence="9">
        <name>Zn(2+)</name>
        <dbReference type="ChEBI" id="CHEBI:29105"/>
    </cofactor>
    <text evidence="9">Binds 1 zinc ion per subunit.</text>
</comment>
<dbReference type="GO" id="GO:0008270">
    <property type="term" value="F:zinc ion binding"/>
    <property type="evidence" value="ECO:0007669"/>
    <property type="project" value="InterPro"/>
</dbReference>
<dbReference type="PIRSF" id="PIRSF001480">
    <property type="entry name" value="Mannose-6-phosphate_isomerase"/>
    <property type="match status" value="1"/>
</dbReference>
<dbReference type="SUPFAM" id="SSF51182">
    <property type="entry name" value="RmlC-like cupins"/>
    <property type="match status" value="1"/>
</dbReference>
<dbReference type="PROSITE" id="PS00965">
    <property type="entry name" value="PMI_I_1"/>
    <property type="match status" value="1"/>
</dbReference>
<feature type="binding site" evidence="9">
    <location>
        <position position="259"/>
    </location>
    <ligand>
        <name>Zn(2+)</name>
        <dbReference type="ChEBI" id="CHEBI:29105"/>
    </ligand>
</feature>
<feature type="binding site" evidence="9">
    <location>
        <position position="105"/>
    </location>
    <ligand>
        <name>Zn(2+)</name>
        <dbReference type="ChEBI" id="CHEBI:29105"/>
    </ligand>
</feature>
<dbReference type="GO" id="GO:0005829">
    <property type="term" value="C:cytosol"/>
    <property type="evidence" value="ECO:0007669"/>
    <property type="project" value="TreeGrafter"/>
</dbReference>
<name>A0A1G4I7F8_TRYEQ</name>
<gene>
    <name evidence="12" type="ORF">TEOVI_000858900</name>
</gene>
<feature type="coiled-coil region" evidence="10">
    <location>
        <begin position="190"/>
        <end position="217"/>
    </location>
</feature>
<dbReference type="EMBL" id="CZPT02000805">
    <property type="protein sequence ID" value="SCU67789.1"/>
    <property type="molecule type" value="Genomic_DNA"/>
</dbReference>
<dbReference type="Pfam" id="PF20511">
    <property type="entry name" value="PMI_typeI_cat"/>
    <property type="match status" value="1"/>
</dbReference>
<dbReference type="PROSITE" id="PS00966">
    <property type="entry name" value="PMI_I_2"/>
    <property type="match status" value="1"/>
</dbReference>
<keyword evidence="7 12" id="KW-0413">Isomerase</keyword>
<dbReference type="InterPro" id="IPR018050">
    <property type="entry name" value="Pmannose_isomerase-type1_CS"/>
</dbReference>
<evidence type="ECO:0000313" key="13">
    <source>
        <dbReference type="Proteomes" id="UP000195570"/>
    </source>
</evidence>
<dbReference type="VEuPathDB" id="TriTrypDB:TEOVI_000858900"/>
<accession>A0A1G4I7F8</accession>
<keyword evidence="6 9" id="KW-0862">Zinc</keyword>
<feature type="active site" evidence="8">
    <location>
        <position position="278"/>
    </location>
</feature>
<dbReference type="CDD" id="cd07011">
    <property type="entry name" value="cupin_PMI_type_I_N"/>
    <property type="match status" value="1"/>
</dbReference>
<dbReference type="NCBIfam" id="TIGR00218">
    <property type="entry name" value="manA"/>
    <property type="match status" value="1"/>
</dbReference>
<dbReference type="AlphaFoldDB" id="A0A1G4I7F8"/>
<dbReference type="InterPro" id="IPR016305">
    <property type="entry name" value="Mannose-6-P_Isomerase"/>
</dbReference>
<dbReference type="EC" id="5.3.1.8" evidence="4"/>
<dbReference type="InterPro" id="IPR014710">
    <property type="entry name" value="RmlC-like_jellyroll"/>
</dbReference>
<evidence type="ECO:0000259" key="11">
    <source>
        <dbReference type="Pfam" id="PF20511"/>
    </source>
</evidence>
<comment type="catalytic activity">
    <reaction evidence="1">
        <text>D-mannose 6-phosphate = D-fructose 6-phosphate</text>
        <dbReference type="Rhea" id="RHEA:12356"/>
        <dbReference type="ChEBI" id="CHEBI:58735"/>
        <dbReference type="ChEBI" id="CHEBI:61527"/>
        <dbReference type="EC" id="5.3.1.8"/>
    </reaction>
</comment>
<dbReference type="GO" id="GO:0005975">
    <property type="term" value="P:carbohydrate metabolic process"/>
    <property type="evidence" value="ECO:0007669"/>
    <property type="project" value="InterPro"/>
</dbReference>
<dbReference type="PRINTS" id="PR00714">
    <property type="entry name" value="MAN6PISMRASE"/>
</dbReference>
<evidence type="ECO:0000256" key="7">
    <source>
        <dbReference type="ARBA" id="ARBA00023235"/>
    </source>
</evidence>
<dbReference type="RefSeq" id="XP_067079066.1">
    <property type="nucleotide sequence ID" value="XM_067222965.1"/>
</dbReference>
<feature type="binding site" evidence="9">
    <location>
        <position position="103"/>
    </location>
    <ligand>
        <name>Zn(2+)</name>
        <dbReference type="ChEBI" id="CHEBI:29105"/>
    </ligand>
</feature>
<dbReference type="PANTHER" id="PTHR10309:SF0">
    <property type="entry name" value="MANNOSE-6-PHOSPHATE ISOMERASE"/>
    <property type="match status" value="1"/>
</dbReference>
<comment type="pathway">
    <text evidence="2">Nucleotide-sugar biosynthesis; GDP-alpha-D-mannose biosynthesis; alpha-D-mannose 1-phosphate from D-fructose 6-phosphate: step 1/2.</text>
</comment>
<organism evidence="12 13">
    <name type="scientific">Trypanosoma equiperdum</name>
    <dbReference type="NCBI Taxonomy" id="5694"/>
    <lineage>
        <taxon>Eukaryota</taxon>
        <taxon>Discoba</taxon>
        <taxon>Euglenozoa</taxon>
        <taxon>Kinetoplastea</taxon>
        <taxon>Metakinetoplastina</taxon>
        <taxon>Trypanosomatida</taxon>
        <taxon>Trypanosomatidae</taxon>
        <taxon>Trypanosoma</taxon>
    </lineage>
</organism>
<comment type="similarity">
    <text evidence="3">Belongs to the mannose-6-phosphate isomerase type 1 family.</text>
</comment>
<dbReference type="PANTHER" id="PTHR10309">
    <property type="entry name" value="MANNOSE-6-PHOSPHATE ISOMERASE"/>
    <property type="match status" value="1"/>
</dbReference>
<comment type="caution">
    <text evidence="12">The sequence shown here is derived from an EMBL/GenBank/DDBJ whole genome shotgun (WGS) entry which is preliminary data.</text>
</comment>
<keyword evidence="5 9" id="KW-0479">Metal-binding</keyword>
<evidence type="ECO:0000256" key="8">
    <source>
        <dbReference type="PIRSR" id="PIRSR001480-1"/>
    </source>
</evidence>
<evidence type="ECO:0000256" key="5">
    <source>
        <dbReference type="ARBA" id="ARBA00022723"/>
    </source>
</evidence>
<dbReference type="GeneID" id="92382523"/>
<evidence type="ECO:0000256" key="1">
    <source>
        <dbReference type="ARBA" id="ARBA00000757"/>
    </source>
</evidence>
<dbReference type="InterPro" id="IPR046457">
    <property type="entry name" value="PMI_typeI_cat"/>
</dbReference>
<evidence type="ECO:0000256" key="4">
    <source>
        <dbReference type="ARBA" id="ARBA00011956"/>
    </source>
</evidence>
<dbReference type="InterPro" id="IPR001250">
    <property type="entry name" value="Man6P_Isoase-1"/>
</dbReference>
<keyword evidence="10" id="KW-0175">Coiled coil</keyword>
<dbReference type="Gene3D" id="2.60.120.10">
    <property type="entry name" value="Jelly Rolls"/>
    <property type="match status" value="2"/>
</dbReference>
<dbReference type="GO" id="GO:0009298">
    <property type="term" value="P:GDP-mannose biosynthetic process"/>
    <property type="evidence" value="ECO:0007669"/>
    <property type="project" value="UniProtKB-UniPathway"/>
</dbReference>
<dbReference type="UniPathway" id="UPA00126">
    <property type="reaction ID" value="UER00423"/>
</dbReference>
<keyword evidence="13" id="KW-1185">Reference proteome</keyword>